<evidence type="ECO:0000313" key="1">
    <source>
        <dbReference type="EMBL" id="MBM6705348.1"/>
    </source>
</evidence>
<accession>A0ABS2DVL2</accession>
<organism evidence="1 2">
    <name type="scientific">Sutterella massiliensis</name>
    <dbReference type="NCBI Taxonomy" id="1816689"/>
    <lineage>
        <taxon>Bacteria</taxon>
        <taxon>Pseudomonadati</taxon>
        <taxon>Pseudomonadota</taxon>
        <taxon>Betaproteobacteria</taxon>
        <taxon>Burkholderiales</taxon>
        <taxon>Sutterellaceae</taxon>
        <taxon>Sutterella</taxon>
    </lineage>
</organism>
<evidence type="ECO:0008006" key="3">
    <source>
        <dbReference type="Google" id="ProtNLM"/>
    </source>
</evidence>
<name>A0ABS2DVL2_9BURK</name>
<reference evidence="1 2" key="1">
    <citation type="journal article" date="2021" name="Sci. Rep.">
        <title>The distribution of antibiotic resistance genes in chicken gut microbiota commensals.</title>
        <authorList>
            <person name="Juricova H."/>
            <person name="Matiasovicova J."/>
            <person name="Kubasova T."/>
            <person name="Cejkova D."/>
            <person name="Rychlik I."/>
        </authorList>
    </citation>
    <scope>NUCLEOTIDE SEQUENCE [LARGE SCALE GENOMIC DNA]</scope>
    <source>
        <strain evidence="1 2">An829</strain>
    </source>
</reference>
<keyword evidence="2" id="KW-1185">Reference proteome</keyword>
<gene>
    <name evidence="1" type="ORF">H6A60_12830</name>
</gene>
<comment type="caution">
    <text evidence="1">The sequence shown here is derived from an EMBL/GenBank/DDBJ whole genome shotgun (WGS) entry which is preliminary data.</text>
</comment>
<dbReference type="Proteomes" id="UP000715095">
    <property type="component" value="Unassembled WGS sequence"/>
</dbReference>
<protein>
    <recommendedName>
        <fullName evidence="3">Transposase</fullName>
    </recommendedName>
</protein>
<sequence length="101" mass="11723">RHDVAKVLELKRKGKTVDPELLQRTSRFLVKREKKTEGGKKQVFCGKDESAMRSATEFAGYFGIRTNLVMSPMQSFEIYRDRAVIESSFREMKALNDCNRM</sequence>
<feature type="non-terminal residue" evidence="1">
    <location>
        <position position="1"/>
    </location>
</feature>
<proteinExistence type="predicted"/>
<evidence type="ECO:0000313" key="2">
    <source>
        <dbReference type="Proteomes" id="UP000715095"/>
    </source>
</evidence>
<dbReference type="EMBL" id="JACJJC010000373">
    <property type="protein sequence ID" value="MBM6705348.1"/>
    <property type="molecule type" value="Genomic_DNA"/>
</dbReference>